<proteinExistence type="predicted"/>
<dbReference type="Proteomes" id="UP001497382">
    <property type="component" value="Unassembled WGS sequence"/>
</dbReference>
<accession>A0AAV1YRJ2</accession>
<comment type="caution">
    <text evidence="2">The sequence shown here is derived from an EMBL/GenBank/DDBJ whole genome shotgun (WGS) entry which is preliminary data.</text>
</comment>
<gene>
    <name evidence="2" type="ORF">LARSCL_LOCUS316</name>
</gene>
<feature type="compositionally biased region" description="Polar residues" evidence="1">
    <location>
        <begin position="40"/>
        <end position="52"/>
    </location>
</feature>
<reference evidence="2 3" key="1">
    <citation type="submission" date="2024-04" db="EMBL/GenBank/DDBJ databases">
        <authorList>
            <person name="Rising A."/>
            <person name="Reimegard J."/>
            <person name="Sonavane S."/>
            <person name="Akerstrom W."/>
            <person name="Nylinder S."/>
            <person name="Hedman E."/>
            <person name="Kallberg Y."/>
        </authorList>
    </citation>
    <scope>NUCLEOTIDE SEQUENCE [LARGE SCALE GENOMIC DNA]</scope>
</reference>
<feature type="region of interest" description="Disordered" evidence="1">
    <location>
        <begin position="35"/>
        <end position="76"/>
    </location>
</feature>
<dbReference type="AlphaFoldDB" id="A0AAV1YRJ2"/>
<evidence type="ECO:0000313" key="3">
    <source>
        <dbReference type="Proteomes" id="UP001497382"/>
    </source>
</evidence>
<sequence length="164" mass="18431">MSKRIKVSTYLENATSIPQDCSDVESELYDSDGELLDTQIDPQGNDENSAIILSSDEEVPDEDNIDQSSDSDCVNFPNKPPVSSEQLFCTTRRESSSELALNPYFQSKGCMCPIMHTPRSQEILCFKLPPKNQVLDEDCATHESFHDTEIAYIRGLSSSFFNFK</sequence>
<evidence type="ECO:0000313" key="2">
    <source>
        <dbReference type="EMBL" id="CAL1261290.1"/>
    </source>
</evidence>
<protein>
    <submittedName>
        <fullName evidence="2">Uncharacterized protein</fullName>
    </submittedName>
</protein>
<dbReference type="EMBL" id="CAXIEN010000002">
    <property type="protein sequence ID" value="CAL1261290.1"/>
    <property type="molecule type" value="Genomic_DNA"/>
</dbReference>
<feature type="compositionally biased region" description="Acidic residues" evidence="1">
    <location>
        <begin position="55"/>
        <end position="65"/>
    </location>
</feature>
<keyword evidence="3" id="KW-1185">Reference proteome</keyword>
<name>A0AAV1YRJ2_9ARAC</name>
<evidence type="ECO:0000256" key="1">
    <source>
        <dbReference type="SAM" id="MobiDB-lite"/>
    </source>
</evidence>
<organism evidence="2 3">
    <name type="scientific">Larinioides sclopetarius</name>
    <dbReference type="NCBI Taxonomy" id="280406"/>
    <lineage>
        <taxon>Eukaryota</taxon>
        <taxon>Metazoa</taxon>
        <taxon>Ecdysozoa</taxon>
        <taxon>Arthropoda</taxon>
        <taxon>Chelicerata</taxon>
        <taxon>Arachnida</taxon>
        <taxon>Araneae</taxon>
        <taxon>Araneomorphae</taxon>
        <taxon>Entelegynae</taxon>
        <taxon>Araneoidea</taxon>
        <taxon>Araneidae</taxon>
        <taxon>Larinioides</taxon>
    </lineage>
</organism>